<reference evidence="3" key="1">
    <citation type="journal article" date="2019" name="Int. J. Syst. Evol. Microbiol.">
        <title>The Global Catalogue of Microorganisms (GCM) 10K type strain sequencing project: providing services to taxonomists for standard genome sequencing and annotation.</title>
        <authorList>
            <consortium name="The Broad Institute Genomics Platform"/>
            <consortium name="The Broad Institute Genome Sequencing Center for Infectious Disease"/>
            <person name="Wu L."/>
            <person name="Ma J."/>
        </authorList>
    </citation>
    <scope>NUCLEOTIDE SEQUENCE [LARGE SCALE GENOMIC DNA]</scope>
    <source>
        <strain evidence="3">CCUG 43117</strain>
    </source>
</reference>
<evidence type="ECO:0000256" key="1">
    <source>
        <dbReference type="SAM" id="MobiDB-lite"/>
    </source>
</evidence>
<proteinExistence type="predicted"/>
<dbReference type="Proteomes" id="UP001596060">
    <property type="component" value="Unassembled WGS sequence"/>
</dbReference>
<feature type="region of interest" description="Disordered" evidence="1">
    <location>
        <begin position="32"/>
        <end position="80"/>
    </location>
</feature>
<name>A0ABW0NZ99_9HYPH</name>
<protein>
    <submittedName>
        <fullName evidence="2">Uncharacterized protein</fullName>
    </submittedName>
</protein>
<keyword evidence="3" id="KW-1185">Reference proteome</keyword>
<accession>A0ABW0NZ99</accession>
<dbReference type="RefSeq" id="WP_377815427.1">
    <property type="nucleotide sequence ID" value="NZ_JBHSLU010000007.1"/>
</dbReference>
<dbReference type="EMBL" id="JBHSLU010000007">
    <property type="protein sequence ID" value="MFC5504427.1"/>
    <property type="molecule type" value="Genomic_DNA"/>
</dbReference>
<organism evidence="2 3">
    <name type="scientific">Bosea massiliensis</name>
    <dbReference type="NCBI Taxonomy" id="151419"/>
    <lineage>
        <taxon>Bacteria</taxon>
        <taxon>Pseudomonadati</taxon>
        <taxon>Pseudomonadota</taxon>
        <taxon>Alphaproteobacteria</taxon>
        <taxon>Hyphomicrobiales</taxon>
        <taxon>Boseaceae</taxon>
        <taxon>Bosea</taxon>
    </lineage>
</organism>
<feature type="compositionally biased region" description="Basic residues" evidence="1">
    <location>
        <begin position="64"/>
        <end position="76"/>
    </location>
</feature>
<evidence type="ECO:0000313" key="3">
    <source>
        <dbReference type="Proteomes" id="UP001596060"/>
    </source>
</evidence>
<gene>
    <name evidence="2" type="ORF">ACFPN9_04060</name>
</gene>
<evidence type="ECO:0000313" key="2">
    <source>
        <dbReference type="EMBL" id="MFC5504427.1"/>
    </source>
</evidence>
<comment type="caution">
    <text evidence="2">The sequence shown here is derived from an EMBL/GenBank/DDBJ whole genome shotgun (WGS) entry which is preliminary data.</text>
</comment>
<sequence>MRSCQAAMVSAGALTGQRLLTMVPSAQLTLAISASSRPKERPPPAISGRPRQASPAMPSPSPTSRRRSIGSARTKRASSVAQIGMVKVRIAAREVGATS</sequence>